<keyword evidence="2" id="KW-0964">Secreted</keyword>
<dbReference type="InterPro" id="IPR004843">
    <property type="entry name" value="Calcineurin-like_PHP"/>
</dbReference>
<dbReference type="GO" id="GO:0000166">
    <property type="term" value="F:nucleotide binding"/>
    <property type="evidence" value="ECO:0007669"/>
    <property type="project" value="UniProtKB-KW"/>
</dbReference>
<dbReference type="InterPro" id="IPR006179">
    <property type="entry name" value="5_nucleotidase/apyrase"/>
</dbReference>
<dbReference type="GO" id="GO:0009166">
    <property type="term" value="P:nucleotide catabolic process"/>
    <property type="evidence" value="ECO:0007669"/>
    <property type="project" value="InterPro"/>
</dbReference>
<organism evidence="6 7">
    <name type="scientific">Robertmurraya siralis</name>
    <dbReference type="NCBI Taxonomy" id="77777"/>
    <lineage>
        <taxon>Bacteria</taxon>
        <taxon>Bacillati</taxon>
        <taxon>Bacillota</taxon>
        <taxon>Bacilli</taxon>
        <taxon>Bacillales</taxon>
        <taxon>Bacillaceae</taxon>
        <taxon>Robertmurraya</taxon>
    </lineage>
</organism>
<evidence type="ECO:0000256" key="2">
    <source>
        <dbReference type="ARBA" id="ARBA00022525"/>
    </source>
</evidence>
<evidence type="ECO:0000313" key="6">
    <source>
        <dbReference type="EMBL" id="GIN64100.1"/>
    </source>
</evidence>
<dbReference type="RefSeq" id="WP_212934393.1">
    <property type="nucleotide sequence ID" value="NZ_BORC01000010.1"/>
</dbReference>
<dbReference type="AlphaFoldDB" id="A0A920BV88"/>
<dbReference type="PROSITE" id="PS51272">
    <property type="entry name" value="SLH"/>
    <property type="match status" value="1"/>
</dbReference>
<keyword evidence="4" id="KW-0547">Nucleotide-binding</keyword>
<proteinExistence type="inferred from homology"/>
<keyword evidence="3 4" id="KW-0732">Signal</keyword>
<dbReference type="Proteomes" id="UP000682111">
    <property type="component" value="Unassembled WGS sequence"/>
</dbReference>
<dbReference type="InterPro" id="IPR001119">
    <property type="entry name" value="SLH_dom"/>
</dbReference>
<dbReference type="Pfam" id="PF00395">
    <property type="entry name" value="SLH"/>
    <property type="match status" value="2"/>
</dbReference>
<feature type="chain" id="PRO_5038162462" description="SLH domain-containing protein" evidence="4">
    <location>
        <begin position="30"/>
        <end position="713"/>
    </location>
</feature>
<dbReference type="Gene3D" id="3.60.21.10">
    <property type="match status" value="1"/>
</dbReference>
<dbReference type="Pfam" id="PF00149">
    <property type="entry name" value="Metallophos"/>
    <property type="match status" value="1"/>
</dbReference>
<accession>A0A920BV88</accession>
<dbReference type="SUPFAM" id="SSF55816">
    <property type="entry name" value="5'-nucleotidase (syn. UDP-sugar hydrolase), C-terminal domain"/>
    <property type="match status" value="1"/>
</dbReference>
<dbReference type="InterPro" id="IPR029052">
    <property type="entry name" value="Metallo-depent_PP-like"/>
</dbReference>
<name>A0A920BV88_9BACI</name>
<sequence length="713" mass="76607">MTNRALKRFLATAATTVMVASAIVPAASAATASFKDVSANYKDAVDFLVSKGANGLNATTFGIANDIKRVDAAVLLANVLGLDTKNVKDSGFTDVPLRAKGAVNALKAAGITSGKSSKLFGSDDKITRGEIAIWVQKGFNLTGESKHPFKDVNSRYEEAVRALFSHSITKGINASNFGVTNQVKRGDYAIFLYKAAQLDNGAFKLSIMHTNDTHAHLEMAAKRSTAIKEVRATKPDALLLDAGDVFSGTLFFNKFEGQADLEVMNYMKYDAMTFGNHEFDLGSSSEGHKALSEFVKNADFPFVSANVDFSKDSLFSTTYKGGTIADIDADVDGKIFDGVIKEVNGEKVGIFGLTTEETVTISSPGAVEFTNYIEEARKMVDAFEEKGINKIIAVTHLGFDDNVEFDNDLELATKVDGIDVIVGGHTHTTLTAPVLIKAGKEPTVIVQANEYSKYLGLLDVSFDENGVVSHYKGELIDLASKADDPAVLQILKPYSDEIEALQKESIGVNAVVDLDGERANVRTKETNLGNLITDGMLATAKTINNETVAAFTNGGGIRASIPAGDITLGDVLTTMPFGNTLGIMNLTGAEIKEALEHSVKMAPEQNGAFLQVSGLKFTYDSRKPVGQKVMTIEISDGNGNYVPINESSSYFVATNTFTAKGGDDFDVFKRVYEDGRVSEPGYVDYDMFVDYLKALPEVRPAVEGRITDVSASN</sequence>
<dbReference type="PROSITE" id="PS00785">
    <property type="entry name" value="5_NUCLEOTIDASE_1"/>
    <property type="match status" value="1"/>
</dbReference>
<gene>
    <name evidence="6" type="ORF">J27TS8_40930</name>
</gene>
<dbReference type="InterPro" id="IPR036907">
    <property type="entry name" value="5'-Nucleotdase_C_sf"/>
</dbReference>
<dbReference type="SUPFAM" id="SSF56300">
    <property type="entry name" value="Metallo-dependent phosphatases"/>
    <property type="match status" value="1"/>
</dbReference>
<evidence type="ECO:0000259" key="5">
    <source>
        <dbReference type="PROSITE" id="PS51272"/>
    </source>
</evidence>
<comment type="subcellular location">
    <subcellularLocation>
        <location evidence="1">Secreted</location>
    </subcellularLocation>
</comment>
<reference evidence="6" key="1">
    <citation type="submission" date="2021-03" db="EMBL/GenBank/DDBJ databases">
        <title>Antimicrobial resistance genes in bacteria isolated from Japanese honey, and their potential for conferring macrolide and lincosamide resistance in the American foulbrood pathogen Paenibacillus larvae.</title>
        <authorList>
            <person name="Okamoto M."/>
            <person name="Kumagai M."/>
            <person name="Kanamori H."/>
            <person name="Takamatsu D."/>
        </authorList>
    </citation>
    <scope>NUCLEOTIDE SEQUENCE</scope>
    <source>
        <strain evidence="6">J27TS8</strain>
    </source>
</reference>
<dbReference type="Pfam" id="PF02872">
    <property type="entry name" value="5_nucleotid_C"/>
    <property type="match status" value="1"/>
</dbReference>
<dbReference type="GO" id="GO:0046872">
    <property type="term" value="F:metal ion binding"/>
    <property type="evidence" value="ECO:0007669"/>
    <property type="project" value="InterPro"/>
</dbReference>
<comment type="caution">
    <text evidence="6">The sequence shown here is derived from an EMBL/GenBank/DDBJ whole genome shotgun (WGS) entry which is preliminary data.</text>
</comment>
<evidence type="ECO:0000256" key="3">
    <source>
        <dbReference type="ARBA" id="ARBA00022729"/>
    </source>
</evidence>
<dbReference type="FunFam" id="3.90.780.10:FF:000004">
    <property type="entry name" value="UDP-sugar hydrolase, putative"/>
    <property type="match status" value="1"/>
</dbReference>
<dbReference type="GO" id="GO:0016788">
    <property type="term" value="F:hydrolase activity, acting on ester bonds"/>
    <property type="evidence" value="ECO:0007669"/>
    <property type="project" value="InterPro"/>
</dbReference>
<keyword evidence="7" id="KW-1185">Reference proteome</keyword>
<feature type="signal peptide" evidence="4">
    <location>
        <begin position="1"/>
        <end position="29"/>
    </location>
</feature>
<dbReference type="PANTHER" id="PTHR11575">
    <property type="entry name" value="5'-NUCLEOTIDASE-RELATED"/>
    <property type="match status" value="1"/>
</dbReference>
<dbReference type="EMBL" id="BORC01000010">
    <property type="protein sequence ID" value="GIN64100.1"/>
    <property type="molecule type" value="Genomic_DNA"/>
</dbReference>
<dbReference type="GO" id="GO:0005576">
    <property type="term" value="C:extracellular region"/>
    <property type="evidence" value="ECO:0007669"/>
    <property type="project" value="UniProtKB-SubCell"/>
</dbReference>
<dbReference type="InterPro" id="IPR008334">
    <property type="entry name" value="5'-Nucleotdase_C"/>
</dbReference>
<dbReference type="Gene3D" id="3.90.780.10">
    <property type="entry name" value="5'-Nucleotidase, C-terminal domain"/>
    <property type="match status" value="1"/>
</dbReference>
<evidence type="ECO:0000256" key="1">
    <source>
        <dbReference type="ARBA" id="ARBA00004613"/>
    </source>
</evidence>
<dbReference type="PRINTS" id="PR01607">
    <property type="entry name" value="APYRASEFAMLY"/>
</dbReference>
<feature type="domain" description="SLH" evidence="5">
    <location>
        <begin position="86"/>
        <end position="149"/>
    </location>
</feature>
<dbReference type="InterPro" id="IPR006146">
    <property type="entry name" value="5'-Nucleotdase_CS"/>
</dbReference>
<protein>
    <recommendedName>
        <fullName evidence="5">SLH domain-containing protein</fullName>
    </recommendedName>
</protein>
<evidence type="ECO:0000256" key="4">
    <source>
        <dbReference type="RuleBase" id="RU362119"/>
    </source>
</evidence>
<evidence type="ECO:0000313" key="7">
    <source>
        <dbReference type="Proteomes" id="UP000682111"/>
    </source>
</evidence>
<comment type="similarity">
    <text evidence="4">Belongs to the 5'-nucleotidase family.</text>
</comment>
<dbReference type="PANTHER" id="PTHR11575:SF24">
    <property type="entry name" value="5'-NUCLEOTIDASE"/>
    <property type="match status" value="1"/>
</dbReference>
<keyword evidence="4" id="KW-0378">Hydrolase</keyword>